<gene>
    <name evidence="2" type="ORF">INT44_007568</name>
</gene>
<name>A0A8H7PJX0_9FUNG</name>
<dbReference type="Pfam" id="PF05368">
    <property type="entry name" value="NmrA"/>
    <property type="match status" value="1"/>
</dbReference>
<evidence type="ECO:0000313" key="2">
    <source>
        <dbReference type="EMBL" id="KAG2175090.1"/>
    </source>
</evidence>
<evidence type="ECO:0000313" key="3">
    <source>
        <dbReference type="Proteomes" id="UP000612746"/>
    </source>
</evidence>
<feature type="domain" description="NmrA-like" evidence="1">
    <location>
        <begin position="2"/>
        <end position="281"/>
    </location>
</feature>
<dbReference type="InterPro" id="IPR051604">
    <property type="entry name" value="Ergot_Alk_Oxidoreductase"/>
</dbReference>
<dbReference type="EMBL" id="JAEPRA010000015">
    <property type="protein sequence ID" value="KAG2175090.1"/>
    <property type="molecule type" value="Genomic_DNA"/>
</dbReference>
<organism evidence="2 3">
    <name type="scientific">Umbelopsis vinacea</name>
    <dbReference type="NCBI Taxonomy" id="44442"/>
    <lineage>
        <taxon>Eukaryota</taxon>
        <taxon>Fungi</taxon>
        <taxon>Fungi incertae sedis</taxon>
        <taxon>Mucoromycota</taxon>
        <taxon>Mucoromycotina</taxon>
        <taxon>Umbelopsidomycetes</taxon>
        <taxon>Umbelopsidales</taxon>
        <taxon>Umbelopsidaceae</taxon>
        <taxon>Umbelopsis</taxon>
    </lineage>
</organism>
<dbReference type="Gene3D" id="3.40.50.720">
    <property type="entry name" value="NAD(P)-binding Rossmann-like Domain"/>
    <property type="match status" value="1"/>
</dbReference>
<dbReference type="OrthoDB" id="10254221at2759"/>
<protein>
    <recommendedName>
        <fullName evidence="1">NmrA-like domain-containing protein</fullName>
    </recommendedName>
</protein>
<dbReference type="PANTHER" id="PTHR43162">
    <property type="match status" value="1"/>
</dbReference>
<evidence type="ECO:0000259" key="1">
    <source>
        <dbReference type="Pfam" id="PF05368"/>
    </source>
</evidence>
<dbReference type="SUPFAM" id="SSF51735">
    <property type="entry name" value="NAD(P)-binding Rossmann-fold domains"/>
    <property type="match status" value="1"/>
</dbReference>
<dbReference type="PANTHER" id="PTHR43162:SF1">
    <property type="entry name" value="PRESTALK A DIFFERENTIATION PROTEIN A"/>
    <property type="match status" value="1"/>
</dbReference>
<dbReference type="AlphaFoldDB" id="A0A8H7PJX0"/>
<keyword evidence="3" id="KW-1185">Reference proteome</keyword>
<dbReference type="InterPro" id="IPR036291">
    <property type="entry name" value="NAD(P)-bd_dom_sf"/>
</dbReference>
<accession>A0A8H7PJX0</accession>
<dbReference type="Proteomes" id="UP000612746">
    <property type="component" value="Unassembled WGS sequence"/>
</dbReference>
<comment type="caution">
    <text evidence="2">The sequence shown here is derived from an EMBL/GenBank/DDBJ whole genome shotgun (WGS) entry which is preliminary data.</text>
</comment>
<sequence>MSKVYVIGATGGVGNQLVKILLSRGVQTTVLVRDPSKAAGLFGDSELLTVIQGDYNDNDTFKQSIVGHERLFILVTDFVNMASIKINYAKLAYAAGVKQIVHLSSGSVSGPWRQSHIATSHYLAESTIFDLPERGSYVALRPTSFFTNHFFGDNQTVKYKNSIFGSADPDTKIPWISPTDIAELAANVLTEPTEKHGDMVYEMTSVKLTGKERAEILSRVLGKEVNYVQIPVEAEYEIWSEKAHMPHMLAYSFADADYSHFNVNRALSIVLHRQPETLDAWLEINKDKF</sequence>
<reference evidence="2" key="1">
    <citation type="submission" date="2020-12" db="EMBL/GenBank/DDBJ databases">
        <title>Metabolic potential, ecology and presence of endohyphal bacteria is reflected in genomic diversity of Mucoromycotina.</title>
        <authorList>
            <person name="Muszewska A."/>
            <person name="Okrasinska A."/>
            <person name="Steczkiewicz K."/>
            <person name="Drgas O."/>
            <person name="Orlowska M."/>
            <person name="Perlinska-Lenart U."/>
            <person name="Aleksandrzak-Piekarczyk T."/>
            <person name="Szatraj K."/>
            <person name="Zielenkiewicz U."/>
            <person name="Pilsyk S."/>
            <person name="Malc E."/>
            <person name="Mieczkowski P."/>
            <person name="Kruszewska J.S."/>
            <person name="Biernat P."/>
            <person name="Pawlowska J."/>
        </authorList>
    </citation>
    <scope>NUCLEOTIDE SEQUENCE</scope>
    <source>
        <strain evidence="2">WA0000051536</strain>
    </source>
</reference>
<dbReference type="InterPro" id="IPR008030">
    <property type="entry name" value="NmrA-like"/>
</dbReference>
<proteinExistence type="predicted"/>
<dbReference type="Gene3D" id="3.90.25.10">
    <property type="entry name" value="UDP-galactose 4-epimerase, domain 1"/>
    <property type="match status" value="1"/>
</dbReference>